<dbReference type="InterPro" id="IPR027417">
    <property type="entry name" value="P-loop_NTPase"/>
</dbReference>
<keyword evidence="8" id="KW-1185">Reference proteome</keyword>
<dbReference type="Gene3D" id="2.60.200.20">
    <property type="match status" value="1"/>
</dbReference>
<organism evidence="7 8">
    <name type="scientific">Pendulispora albinea</name>
    <dbReference type="NCBI Taxonomy" id="2741071"/>
    <lineage>
        <taxon>Bacteria</taxon>
        <taxon>Pseudomonadati</taxon>
        <taxon>Myxococcota</taxon>
        <taxon>Myxococcia</taxon>
        <taxon>Myxococcales</taxon>
        <taxon>Sorangiineae</taxon>
        <taxon>Pendulisporaceae</taxon>
        <taxon>Pendulispora</taxon>
    </lineage>
</organism>
<dbReference type="InterPro" id="IPR008984">
    <property type="entry name" value="SMAD_FHA_dom_sf"/>
</dbReference>
<dbReference type="SUPFAM" id="SSF46689">
    <property type="entry name" value="Homeodomain-like"/>
    <property type="match status" value="1"/>
</dbReference>
<dbReference type="Pfam" id="PF02954">
    <property type="entry name" value="HTH_8"/>
    <property type="match status" value="1"/>
</dbReference>
<dbReference type="InterPro" id="IPR002197">
    <property type="entry name" value="HTH_Fis"/>
</dbReference>
<dbReference type="Gene3D" id="3.40.50.300">
    <property type="entry name" value="P-loop containing nucleotide triphosphate hydrolases"/>
    <property type="match status" value="1"/>
</dbReference>
<evidence type="ECO:0000259" key="5">
    <source>
        <dbReference type="PROSITE" id="PS50006"/>
    </source>
</evidence>
<dbReference type="Gene3D" id="1.10.8.60">
    <property type="match status" value="1"/>
</dbReference>
<dbReference type="InterPro" id="IPR032030">
    <property type="entry name" value="YscD_cytoplasmic_dom"/>
</dbReference>
<dbReference type="PROSITE" id="PS50045">
    <property type="entry name" value="SIGMA54_INTERACT_4"/>
    <property type="match status" value="1"/>
</dbReference>
<dbReference type="Proteomes" id="UP001370348">
    <property type="component" value="Chromosome"/>
</dbReference>
<feature type="domain" description="Sigma-54 factor interaction" evidence="6">
    <location>
        <begin position="280"/>
        <end position="509"/>
    </location>
</feature>
<evidence type="ECO:0000256" key="4">
    <source>
        <dbReference type="ARBA" id="ARBA00023163"/>
    </source>
</evidence>
<evidence type="ECO:0000313" key="7">
    <source>
        <dbReference type="EMBL" id="WXB10896.1"/>
    </source>
</evidence>
<dbReference type="InterPro" id="IPR002078">
    <property type="entry name" value="Sigma_54_int"/>
</dbReference>
<evidence type="ECO:0000259" key="6">
    <source>
        <dbReference type="PROSITE" id="PS50045"/>
    </source>
</evidence>
<evidence type="ECO:0000256" key="2">
    <source>
        <dbReference type="ARBA" id="ARBA00022840"/>
    </source>
</evidence>
<dbReference type="EMBL" id="CP089984">
    <property type="protein sequence ID" value="WXB10896.1"/>
    <property type="molecule type" value="Genomic_DNA"/>
</dbReference>
<evidence type="ECO:0000256" key="1">
    <source>
        <dbReference type="ARBA" id="ARBA00022741"/>
    </source>
</evidence>
<dbReference type="RefSeq" id="WP_394820514.1">
    <property type="nucleotide sequence ID" value="NZ_CP089984.1"/>
</dbReference>
<evidence type="ECO:0000313" key="8">
    <source>
        <dbReference type="Proteomes" id="UP001370348"/>
    </source>
</evidence>
<gene>
    <name evidence="7" type="ORF">LZC94_23785</name>
</gene>
<dbReference type="PROSITE" id="PS00675">
    <property type="entry name" value="SIGMA54_INTERACT_1"/>
    <property type="match status" value="1"/>
</dbReference>
<dbReference type="PANTHER" id="PTHR32071">
    <property type="entry name" value="TRANSCRIPTIONAL REGULATORY PROTEIN"/>
    <property type="match status" value="1"/>
</dbReference>
<dbReference type="SMART" id="SM00382">
    <property type="entry name" value="AAA"/>
    <property type="match status" value="1"/>
</dbReference>
<sequence>MRTFPYRLSVSAPTARSLVRLVVTQGVNVGAELIVDHAVKMVGRARGADLVLDDRSVSRHHFHVAAAGEGVCFQVCDGAAPLVRAGREVRDARVAIGESFLVGNTILFVTAAEPRTNSDLLVRSESATTAAHSLLSGPAADVRALSAVFALNEALMETADLDSIEKVLATWANAHAACDTVEIAPAGEEHETMKSAGPVVERMAPHGGTRLLVVAPGSPSGWLAFTTKRDPGRITDSIRRLVLLAAALCGSRLAQLSAMLTMKQENEAFRQQAVGSARAFLGTSAAANELIRVIPRLATSDAIVLLTGETGVGKTFVARLLHESGPRKKEPLRVINCASIPENLIERELFGHERGAFTGAVTAQPGIFESAGRGTVLLDEIGELPLASQAKLLRVVEEKRFERLGSNRSLPLRARILAATNRDLAGMVSEGTFRSDLFFRLSVIKRVVPPLRERGEDVVTLAQQLLHDMAASSGRRVDGFSPEALDVIQRYPWPGNVRELRNVIEHAMVLGEKPMLDATDFPLEIRAVAKVALAPVQDAAMLVELPMNEELLQAKNRESALLRCAGNKTRAAALLGIDRTTFNKRRSGS</sequence>
<feature type="domain" description="FHA" evidence="5">
    <location>
        <begin position="40"/>
        <end position="94"/>
    </location>
</feature>
<protein>
    <submittedName>
        <fullName evidence="7">Sigma 54-interacting transcriptional regulator</fullName>
    </submittedName>
</protein>
<name>A0ABZ2LIY5_9BACT</name>
<dbReference type="InterPro" id="IPR025944">
    <property type="entry name" value="Sigma_54_int_dom_CS"/>
</dbReference>
<dbReference type="InterPro" id="IPR000253">
    <property type="entry name" value="FHA_dom"/>
</dbReference>
<dbReference type="InterPro" id="IPR003593">
    <property type="entry name" value="AAA+_ATPase"/>
</dbReference>
<dbReference type="InterPro" id="IPR058031">
    <property type="entry name" value="AAA_lid_NorR"/>
</dbReference>
<dbReference type="Pfam" id="PF16697">
    <property type="entry name" value="Yop-YscD_cpl"/>
    <property type="match status" value="1"/>
</dbReference>
<keyword evidence="2" id="KW-0067">ATP-binding</keyword>
<dbReference type="CDD" id="cd00009">
    <property type="entry name" value="AAA"/>
    <property type="match status" value="1"/>
</dbReference>
<dbReference type="PROSITE" id="PS50006">
    <property type="entry name" value="FHA_DOMAIN"/>
    <property type="match status" value="1"/>
</dbReference>
<dbReference type="SUPFAM" id="SSF49879">
    <property type="entry name" value="SMAD/FHA domain"/>
    <property type="match status" value="1"/>
</dbReference>
<accession>A0ABZ2LIY5</accession>
<dbReference type="PROSITE" id="PS00688">
    <property type="entry name" value="SIGMA54_INTERACT_3"/>
    <property type="match status" value="1"/>
</dbReference>
<dbReference type="InterPro" id="IPR025662">
    <property type="entry name" value="Sigma_54_int_dom_ATP-bd_1"/>
</dbReference>
<keyword evidence="3" id="KW-0805">Transcription regulation</keyword>
<reference evidence="7 8" key="1">
    <citation type="submission" date="2021-12" db="EMBL/GenBank/DDBJ databases">
        <title>Discovery of the Pendulisporaceae a myxobacterial family with distinct sporulation behavior and unique specialized metabolism.</title>
        <authorList>
            <person name="Garcia R."/>
            <person name="Popoff A."/>
            <person name="Bader C.D."/>
            <person name="Loehr J."/>
            <person name="Walesch S."/>
            <person name="Walt C."/>
            <person name="Boldt J."/>
            <person name="Bunk B."/>
            <person name="Haeckl F.J.F.P.J."/>
            <person name="Gunesch A.P."/>
            <person name="Birkelbach J."/>
            <person name="Nuebel U."/>
            <person name="Pietschmann T."/>
            <person name="Bach T."/>
            <person name="Mueller R."/>
        </authorList>
    </citation>
    <scope>NUCLEOTIDE SEQUENCE [LARGE SCALE GENOMIC DNA]</scope>
    <source>
        <strain evidence="7 8">MSr11954</strain>
    </source>
</reference>
<keyword evidence="4" id="KW-0804">Transcription</keyword>
<dbReference type="InterPro" id="IPR009057">
    <property type="entry name" value="Homeodomain-like_sf"/>
</dbReference>
<evidence type="ECO:0000256" key="3">
    <source>
        <dbReference type="ARBA" id="ARBA00023015"/>
    </source>
</evidence>
<dbReference type="Pfam" id="PF25601">
    <property type="entry name" value="AAA_lid_14"/>
    <property type="match status" value="1"/>
</dbReference>
<keyword evidence="1" id="KW-0547">Nucleotide-binding</keyword>
<dbReference type="Pfam" id="PF00158">
    <property type="entry name" value="Sigma54_activat"/>
    <property type="match status" value="1"/>
</dbReference>
<dbReference type="Gene3D" id="1.10.10.60">
    <property type="entry name" value="Homeodomain-like"/>
    <property type="match status" value="1"/>
</dbReference>
<proteinExistence type="predicted"/>
<dbReference type="SUPFAM" id="SSF52540">
    <property type="entry name" value="P-loop containing nucleoside triphosphate hydrolases"/>
    <property type="match status" value="1"/>
</dbReference>